<dbReference type="PANTHER" id="PTHR21521:SF0">
    <property type="entry name" value="AMUN, ISOFORM A"/>
    <property type="match status" value="1"/>
</dbReference>
<dbReference type="STRING" id="1081108.A0A168KHG0"/>
<reference evidence="2 3" key="1">
    <citation type="journal article" date="2016" name="Genome Biol. Evol.">
        <title>Divergent and convergent evolution of fungal pathogenicity.</title>
        <authorList>
            <person name="Shang Y."/>
            <person name="Xiao G."/>
            <person name="Zheng P."/>
            <person name="Cen K."/>
            <person name="Zhan S."/>
            <person name="Wang C."/>
        </authorList>
    </citation>
    <scope>NUCLEOTIDE SEQUENCE [LARGE SCALE GENOMIC DNA]</scope>
    <source>
        <strain evidence="2 3">RCEF 1005</strain>
    </source>
</reference>
<sequence>MASTSVPSPDEITHAEFTSLLNEYPSLVDTISKLKGSKFGQKTLQQLDEYRYGTAVAEFGTSTTPKEMTLDDVRLLVEWKLRHGKFRPMLMGLASSNNAPLARKTIAAAIRAYRRATGPSDAGSVAAALKELTKLRGIGPATASLLLSVHDPKRVIFFSDEAFYWLCGGGKVGSIKYNNKEYEMLRERAGELIKRLGVSATDVEKVAYVLFKRDRADDAGADDKGEAAPKAAKTAKTAKNAKGAKSAKVTEEPGKESKSKGKSAKDAKTAKEALAKRKSTAVQEDEPAPGTRRSKRVKQ</sequence>
<accession>A0A168KHG0</accession>
<proteinExistence type="predicted"/>
<dbReference type="GO" id="GO:0006281">
    <property type="term" value="P:DNA repair"/>
    <property type="evidence" value="ECO:0007669"/>
    <property type="project" value="InterPro"/>
</dbReference>
<evidence type="ECO:0000313" key="3">
    <source>
        <dbReference type="Proteomes" id="UP000076881"/>
    </source>
</evidence>
<dbReference type="GO" id="GO:0003824">
    <property type="term" value="F:catalytic activity"/>
    <property type="evidence" value="ECO:0007669"/>
    <property type="project" value="InterPro"/>
</dbReference>
<dbReference type="OrthoDB" id="8249012at2759"/>
<dbReference type="SUPFAM" id="SSF48150">
    <property type="entry name" value="DNA-glycosylase"/>
    <property type="match status" value="1"/>
</dbReference>
<dbReference type="Proteomes" id="UP000076881">
    <property type="component" value="Unassembled WGS sequence"/>
</dbReference>
<organism evidence="2 3">
    <name type="scientific">Akanthomyces lecanii RCEF 1005</name>
    <dbReference type="NCBI Taxonomy" id="1081108"/>
    <lineage>
        <taxon>Eukaryota</taxon>
        <taxon>Fungi</taxon>
        <taxon>Dikarya</taxon>
        <taxon>Ascomycota</taxon>
        <taxon>Pezizomycotina</taxon>
        <taxon>Sordariomycetes</taxon>
        <taxon>Hypocreomycetidae</taxon>
        <taxon>Hypocreales</taxon>
        <taxon>Cordycipitaceae</taxon>
        <taxon>Akanthomyces</taxon>
        <taxon>Cordyceps confragosa</taxon>
    </lineage>
</organism>
<feature type="compositionally biased region" description="Basic and acidic residues" evidence="1">
    <location>
        <begin position="248"/>
        <end position="275"/>
    </location>
</feature>
<feature type="region of interest" description="Disordered" evidence="1">
    <location>
        <begin position="218"/>
        <end position="299"/>
    </location>
</feature>
<dbReference type="EMBL" id="AZHF01000001">
    <property type="protein sequence ID" value="OAA81697.1"/>
    <property type="molecule type" value="Genomic_DNA"/>
</dbReference>
<evidence type="ECO:0000313" key="2">
    <source>
        <dbReference type="EMBL" id="OAA81697.1"/>
    </source>
</evidence>
<evidence type="ECO:0000256" key="1">
    <source>
        <dbReference type="SAM" id="MobiDB-lite"/>
    </source>
</evidence>
<gene>
    <name evidence="2" type="ORF">LEL_01242</name>
</gene>
<dbReference type="AlphaFoldDB" id="A0A168KHG0"/>
<feature type="compositionally biased region" description="Low complexity" evidence="1">
    <location>
        <begin position="228"/>
        <end position="247"/>
    </location>
</feature>
<comment type="caution">
    <text evidence="2">The sequence shown here is derived from an EMBL/GenBank/DDBJ whole genome shotgun (WGS) entry which is preliminary data.</text>
</comment>
<keyword evidence="3" id="KW-1185">Reference proteome</keyword>
<dbReference type="PANTHER" id="PTHR21521">
    <property type="entry name" value="AMUN, ISOFORM A"/>
    <property type="match status" value="1"/>
</dbReference>
<dbReference type="InterPro" id="IPR011257">
    <property type="entry name" value="DNA_glycosylase"/>
</dbReference>
<feature type="compositionally biased region" description="Basic and acidic residues" evidence="1">
    <location>
        <begin position="218"/>
        <end position="227"/>
    </location>
</feature>
<protein>
    <submittedName>
        <fullName evidence="2">Uncharacterized protein</fullName>
    </submittedName>
</protein>
<name>A0A168KHG0_CORDF</name>